<comment type="similarity">
    <text evidence="2">Belongs to the IQD family.</text>
</comment>
<dbReference type="Proteomes" id="UP001370490">
    <property type="component" value="Unassembled WGS sequence"/>
</dbReference>
<protein>
    <submittedName>
        <fullName evidence="3">Uncharacterized protein</fullName>
    </submittedName>
</protein>
<dbReference type="AlphaFoldDB" id="A0AAN8V3I4"/>
<dbReference type="PANTHER" id="PTHR32295">
    <property type="entry name" value="IQ-DOMAIN 5-RELATED"/>
    <property type="match status" value="1"/>
</dbReference>
<dbReference type="PANTHER" id="PTHR32295:SF281">
    <property type="entry name" value="PROTEIN IQ-DOMAIN 31"/>
    <property type="match status" value="1"/>
</dbReference>
<accession>A0AAN8V3I4</accession>
<comment type="caution">
    <text evidence="3">The sequence shown here is derived from an EMBL/GenBank/DDBJ whole genome shotgun (WGS) entry which is preliminary data.</text>
</comment>
<keyword evidence="4" id="KW-1185">Reference proteome</keyword>
<gene>
    <name evidence="3" type="ORF">RJ641_014421</name>
</gene>
<sequence>MKSKMMVNDLPELDDHIPNCKICQFGKQSRKPFPKTTWRASKKAWGQKETLIATKSYSGSLHEDPLADLNLKIHSTNGNGENALLEKGTRVVKLLAAFRGYLAHRVFKALKGIIRLQALVRGHLVKRQAIATLINVKGIVKLQAMIHGRRVRFSDPGLKIQKILNSKQEATGCDIFSPQE</sequence>
<name>A0AAN8V3I4_9MAGN</name>
<dbReference type="EMBL" id="JBAMMX010000020">
    <property type="protein sequence ID" value="KAK6920743.1"/>
    <property type="molecule type" value="Genomic_DNA"/>
</dbReference>
<organism evidence="3 4">
    <name type="scientific">Dillenia turbinata</name>
    <dbReference type="NCBI Taxonomy" id="194707"/>
    <lineage>
        <taxon>Eukaryota</taxon>
        <taxon>Viridiplantae</taxon>
        <taxon>Streptophyta</taxon>
        <taxon>Embryophyta</taxon>
        <taxon>Tracheophyta</taxon>
        <taxon>Spermatophyta</taxon>
        <taxon>Magnoliopsida</taxon>
        <taxon>eudicotyledons</taxon>
        <taxon>Gunneridae</taxon>
        <taxon>Pentapetalae</taxon>
        <taxon>Dilleniales</taxon>
        <taxon>Dilleniaceae</taxon>
        <taxon>Dillenia</taxon>
    </lineage>
</organism>
<evidence type="ECO:0000256" key="1">
    <source>
        <dbReference type="ARBA" id="ARBA00022860"/>
    </source>
</evidence>
<reference evidence="3 4" key="1">
    <citation type="submission" date="2023-12" db="EMBL/GenBank/DDBJ databases">
        <title>A high-quality genome assembly for Dillenia turbinata (Dilleniales).</title>
        <authorList>
            <person name="Chanderbali A."/>
        </authorList>
    </citation>
    <scope>NUCLEOTIDE SEQUENCE [LARGE SCALE GENOMIC DNA]</scope>
    <source>
        <strain evidence="3">LSX21</strain>
        <tissue evidence="3">Leaf</tissue>
    </source>
</reference>
<evidence type="ECO:0000313" key="3">
    <source>
        <dbReference type="EMBL" id="KAK6920743.1"/>
    </source>
</evidence>
<dbReference type="GO" id="GO:0005516">
    <property type="term" value="F:calmodulin binding"/>
    <property type="evidence" value="ECO:0007669"/>
    <property type="project" value="UniProtKB-KW"/>
</dbReference>
<proteinExistence type="inferred from homology"/>
<dbReference type="PROSITE" id="PS50096">
    <property type="entry name" value="IQ"/>
    <property type="match status" value="2"/>
</dbReference>
<evidence type="ECO:0000256" key="2">
    <source>
        <dbReference type="ARBA" id="ARBA00024341"/>
    </source>
</evidence>
<keyword evidence="1" id="KW-0112">Calmodulin-binding</keyword>
<evidence type="ECO:0000313" key="4">
    <source>
        <dbReference type="Proteomes" id="UP001370490"/>
    </source>
</evidence>